<keyword evidence="1" id="KW-1133">Transmembrane helix</keyword>
<gene>
    <name evidence="2" type="ORF">TJEJU_4043</name>
</gene>
<accession>A0A238UEN7</accession>
<keyword evidence="3" id="KW-1185">Reference proteome</keyword>
<feature type="transmembrane region" description="Helical" evidence="1">
    <location>
        <begin position="190"/>
        <end position="208"/>
    </location>
</feature>
<protein>
    <recommendedName>
        <fullName evidence="4">DUF3667 domain-containing protein</fullName>
    </recommendedName>
</protein>
<evidence type="ECO:0008006" key="4">
    <source>
        <dbReference type="Google" id="ProtNLM"/>
    </source>
</evidence>
<keyword evidence="1" id="KW-0472">Membrane</keyword>
<evidence type="ECO:0000256" key="1">
    <source>
        <dbReference type="SAM" id="Phobius"/>
    </source>
</evidence>
<dbReference type="InterPro" id="IPR022134">
    <property type="entry name" value="DUF3667"/>
</dbReference>
<dbReference type="EMBL" id="LT899436">
    <property type="protein sequence ID" value="SNR17667.1"/>
    <property type="molecule type" value="Genomic_DNA"/>
</dbReference>
<dbReference type="RefSeq" id="WP_095074855.1">
    <property type="nucleotide sequence ID" value="NZ_LT899436.1"/>
</dbReference>
<name>A0A238UEN7_9FLAO</name>
<proteinExistence type="predicted"/>
<evidence type="ECO:0000313" key="3">
    <source>
        <dbReference type="Proteomes" id="UP000215214"/>
    </source>
</evidence>
<dbReference type="Proteomes" id="UP000215214">
    <property type="component" value="Chromosome TJEJU"/>
</dbReference>
<feature type="transmembrane region" description="Helical" evidence="1">
    <location>
        <begin position="220"/>
        <end position="241"/>
    </location>
</feature>
<dbReference type="OrthoDB" id="7446256at2"/>
<sequence>MNCKNCNAEVIGNFCSNCGQKTNVDTIDFKYLLSEINNSIFQVDHGFFYTIKQLAIAPGHSVKDFIDGKRKKYFKPITFVLILSTIYGLIAGISGEKTMLADFVSGWSNYENSEFDSHDKIFVFQWLIKNYAYAMLLLLPVFSLGSYLSFRKYKYNYFEHLVLNSFITGQQAIIYILFIFLKLVTGDGAYIEPIYMLFVLGYVFWSYLQFFNNYKKLKTFFLTVLSYVFYLIFISLMGLVFL</sequence>
<organism evidence="2 3">
    <name type="scientific">Tenacibaculum jejuense</name>
    <dbReference type="NCBI Taxonomy" id="584609"/>
    <lineage>
        <taxon>Bacteria</taxon>
        <taxon>Pseudomonadati</taxon>
        <taxon>Bacteroidota</taxon>
        <taxon>Flavobacteriia</taxon>
        <taxon>Flavobacteriales</taxon>
        <taxon>Flavobacteriaceae</taxon>
        <taxon>Tenacibaculum</taxon>
    </lineage>
</organism>
<dbReference type="AlphaFoldDB" id="A0A238UEN7"/>
<dbReference type="KEGG" id="tje:TJEJU_4043"/>
<feature type="transmembrane region" description="Helical" evidence="1">
    <location>
        <begin position="131"/>
        <end position="150"/>
    </location>
</feature>
<dbReference type="Pfam" id="PF12412">
    <property type="entry name" value="DUF3667"/>
    <property type="match status" value="1"/>
</dbReference>
<feature type="transmembrane region" description="Helical" evidence="1">
    <location>
        <begin position="73"/>
        <end position="93"/>
    </location>
</feature>
<evidence type="ECO:0000313" key="2">
    <source>
        <dbReference type="EMBL" id="SNR17667.1"/>
    </source>
</evidence>
<keyword evidence="1" id="KW-0812">Transmembrane</keyword>
<reference evidence="2 3" key="1">
    <citation type="submission" date="2017-07" db="EMBL/GenBank/DDBJ databases">
        <authorList>
            <person name="Sun Z.S."/>
            <person name="Albrecht U."/>
            <person name="Echele G."/>
            <person name="Lee C.C."/>
        </authorList>
    </citation>
    <scope>NUCLEOTIDE SEQUENCE [LARGE SCALE GENOMIC DNA]</scope>
    <source>
        <strain evidence="3">type strain: KCTC 22618</strain>
    </source>
</reference>
<feature type="transmembrane region" description="Helical" evidence="1">
    <location>
        <begin position="162"/>
        <end position="184"/>
    </location>
</feature>